<dbReference type="CDD" id="cd17318">
    <property type="entry name" value="MFS_SLC17"/>
    <property type="match status" value="1"/>
</dbReference>
<dbReference type="OrthoDB" id="2985014at2759"/>
<keyword evidence="4" id="KW-0769">Symport</keyword>
<keyword evidence="5 7" id="KW-1133">Transmembrane helix</keyword>
<feature type="transmembrane region" description="Helical" evidence="7">
    <location>
        <begin position="170"/>
        <end position="193"/>
    </location>
</feature>
<feature type="transmembrane region" description="Helical" evidence="7">
    <location>
        <begin position="259"/>
        <end position="283"/>
    </location>
</feature>
<dbReference type="SUPFAM" id="SSF103473">
    <property type="entry name" value="MFS general substrate transporter"/>
    <property type="match status" value="1"/>
</dbReference>
<dbReference type="Gene3D" id="1.20.1250.20">
    <property type="entry name" value="MFS general substrate transporter like domains"/>
    <property type="match status" value="2"/>
</dbReference>
<protein>
    <recommendedName>
        <fullName evidence="8">Major facilitator superfamily (MFS) profile domain-containing protein</fullName>
    </recommendedName>
</protein>
<feature type="transmembrane region" description="Helical" evidence="7">
    <location>
        <begin position="20"/>
        <end position="40"/>
    </location>
</feature>
<feature type="transmembrane region" description="Helical" evidence="7">
    <location>
        <begin position="398"/>
        <end position="422"/>
    </location>
</feature>
<proteinExistence type="predicted"/>
<keyword evidence="10" id="KW-1185">Reference proteome</keyword>
<dbReference type="Pfam" id="PF07690">
    <property type="entry name" value="MFS_1"/>
    <property type="match status" value="1"/>
</dbReference>
<evidence type="ECO:0000256" key="4">
    <source>
        <dbReference type="ARBA" id="ARBA00022847"/>
    </source>
</evidence>
<dbReference type="PROSITE" id="PS50850">
    <property type="entry name" value="MFS"/>
    <property type="match status" value="1"/>
</dbReference>
<dbReference type="GO" id="GO:0016020">
    <property type="term" value="C:membrane"/>
    <property type="evidence" value="ECO:0007669"/>
    <property type="project" value="UniProtKB-SubCell"/>
</dbReference>
<feature type="transmembrane region" description="Helical" evidence="7">
    <location>
        <begin position="137"/>
        <end position="158"/>
    </location>
</feature>
<feature type="transmembrane region" description="Helical" evidence="7">
    <location>
        <begin position="434"/>
        <end position="453"/>
    </location>
</feature>
<feature type="transmembrane region" description="Helical" evidence="7">
    <location>
        <begin position="199"/>
        <end position="220"/>
    </location>
</feature>
<evidence type="ECO:0000256" key="2">
    <source>
        <dbReference type="ARBA" id="ARBA00022448"/>
    </source>
</evidence>
<dbReference type="GO" id="GO:0015293">
    <property type="term" value="F:symporter activity"/>
    <property type="evidence" value="ECO:0007669"/>
    <property type="project" value="UniProtKB-KW"/>
</dbReference>
<evidence type="ECO:0000256" key="7">
    <source>
        <dbReference type="SAM" id="Phobius"/>
    </source>
</evidence>
<sequence length="491" mass="53919">MAGIATNSRRGWSNFLTCRQMLNIMVIIGFMFNYMLRVNITIAVVDMIKSNSTIAANSTNLTTTAVPVRSDQFNWTSSQKNDLLGSFFWGYILTELPGGRMAEIVGAKRIFGGGMLMASILTVLTPAASYWSFYVSVTVRALIGFFLGATWPAIPPMAAKWIPPLERSKFMANMMASALGAALTLPVCGYLITVSGWESVFYVTGAVGIVWSVLWFVLVFDSPAQHPRITPEERFELETKIAEMESSKTTKPDRVPWRALLTSMPVWAIIITHGCSVFGYFTVVNQLPTYMHNVLKFDIKQNGVLSSLPYFGKYAMAVIASFVADRLRQSGRLSTTATRKIFTAFACSLPALMMLIQSICGNTAALSVTVFTCALFFNGAVTAGYLSNPLDIAPNFSGTIFGMANTLSSISGWVSTKIVALITASDSTFATWRYVFAILVGTYAFGAVFYLIFGTGKLQKFNSVPCNVVQEKEMQPLRTQVEIEKEKEAMA</sequence>
<keyword evidence="6 7" id="KW-0472">Membrane</keyword>
<dbReference type="InterPro" id="IPR020846">
    <property type="entry name" value="MFS_dom"/>
</dbReference>
<feature type="transmembrane region" description="Helical" evidence="7">
    <location>
        <begin position="110"/>
        <end position="131"/>
    </location>
</feature>
<dbReference type="InterPro" id="IPR050382">
    <property type="entry name" value="MFS_Na/Anion_cotransporter"/>
</dbReference>
<evidence type="ECO:0000256" key="6">
    <source>
        <dbReference type="ARBA" id="ARBA00023136"/>
    </source>
</evidence>
<reference evidence="9" key="1">
    <citation type="submission" date="2022-01" db="EMBL/GenBank/DDBJ databases">
        <authorList>
            <person name="King R."/>
        </authorList>
    </citation>
    <scope>NUCLEOTIDE SEQUENCE</scope>
</reference>
<keyword evidence="3 7" id="KW-0812">Transmembrane</keyword>
<gene>
    <name evidence="9" type="ORF">PHYEVI_LOCUS4703</name>
</gene>
<feature type="transmembrane region" description="Helical" evidence="7">
    <location>
        <begin position="303"/>
        <end position="320"/>
    </location>
</feature>
<evidence type="ECO:0000313" key="9">
    <source>
        <dbReference type="EMBL" id="CAG9858313.1"/>
    </source>
</evidence>
<dbReference type="PANTHER" id="PTHR11662:SF411">
    <property type="entry name" value="GH05102P"/>
    <property type="match status" value="1"/>
</dbReference>
<feature type="transmembrane region" description="Helical" evidence="7">
    <location>
        <begin position="341"/>
        <end position="359"/>
    </location>
</feature>
<accession>A0A9N9TQC0</accession>
<evidence type="ECO:0000256" key="1">
    <source>
        <dbReference type="ARBA" id="ARBA00004141"/>
    </source>
</evidence>
<dbReference type="FunFam" id="1.20.1250.20:FF:000003">
    <property type="entry name" value="Solute carrier family 17 member 3"/>
    <property type="match status" value="1"/>
</dbReference>
<evidence type="ECO:0000256" key="3">
    <source>
        <dbReference type="ARBA" id="ARBA00022692"/>
    </source>
</evidence>
<dbReference type="EMBL" id="OU900095">
    <property type="protein sequence ID" value="CAG9858313.1"/>
    <property type="molecule type" value="Genomic_DNA"/>
</dbReference>
<name>A0A9N9TQC0_PHYSR</name>
<dbReference type="PANTHER" id="PTHR11662">
    <property type="entry name" value="SOLUTE CARRIER FAMILY 17"/>
    <property type="match status" value="1"/>
</dbReference>
<feature type="domain" description="Major facilitator superfamily (MFS) profile" evidence="8">
    <location>
        <begin position="21"/>
        <end position="458"/>
    </location>
</feature>
<dbReference type="GO" id="GO:0006820">
    <property type="term" value="P:monoatomic anion transport"/>
    <property type="evidence" value="ECO:0007669"/>
    <property type="project" value="TreeGrafter"/>
</dbReference>
<dbReference type="InterPro" id="IPR036259">
    <property type="entry name" value="MFS_trans_sf"/>
</dbReference>
<evidence type="ECO:0000259" key="8">
    <source>
        <dbReference type="PROSITE" id="PS50850"/>
    </source>
</evidence>
<comment type="subcellular location">
    <subcellularLocation>
        <location evidence="1">Membrane</location>
        <topology evidence="1">Multi-pass membrane protein</topology>
    </subcellularLocation>
</comment>
<organism evidence="9 10">
    <name type="scientific">Phyllotreta striolata</name>
    <name type="common">Striped flea beetle</name>
    <name type="synonym">Crioceris striolata</name>
    <dbReference type="NCBI Taxonomy" id="444603"/>
    <lineage>
        <taxon>Eukaryota</taxon>
        <taxon>Metazoa</taxon>
        <taxon>Ecdysozoa</taxon>
        <taxon>Arthropoda</taxon>
        <taxon>Hexapoda</taxon>
        <taxon>Insecta</taxon>
        <taxon>Pterygota</taxon>
        <taxon>Neoptera</taxon>
        <taxon>Endopterygota</taxon>
        <taxon>Coleoptera</taxon>
        <taxon>Polyphaga</taxon>
        <taxon>Cucujiformia</taxon>
        <taxon>Chrysomeloidea</taxon>
        <taxon>Chrysomelidae</taxon>
        <taxon>Galerucinae</taxon>
        <taxon>Alticini</taxon>
        <taxon>Phyllotreta</taxon>
    </lineage>
</organism>
<dbReference type="AlphaFoldDB" id="A0A9N9TQC0"/>
<dbReference type="FunFam" id="1.20.1250.20:FF:000157">
    <property type="entry name" value="Inorganic phosphate cotransporter"/>
    <property type="match status" value="1"/>
</dbReference>
<evidence type="ECO:0000313" key="10">
    <source>
        <dbReference type="Proteomes" id="UP001153712"/>
    </source>
</evidence>
<evidence type="ECO:0000256" key="5">
    <source>
        <dbReference type="ARBA" id="ARBA00022989"/>
    </source>
</evidence>
<dbReference type="InterPro" id="IPR011701">
    <property type="entry name" value="MFS"/>
</dbReference>
<feature type="transmembrane region" description="Helical" evidence="7">
    <location>
        <begin position="365"/>
        <end position="386"/>
    </location>
</feature>
<keyword evidence="2" id="KW-0813">Transport</keyword>
<dbReference type="Proteomes" id="UP001153712">
    <property type="component" value="Chromosome 2"/>
</dbReference>